<feature type="compositionally biased region" description="Basic and acidic residues" evidence="1">
    <location>
        <begin position="113"/>
        <end position="134"/>
    </location>
</feature>
<dbReference type="AlphaFoldDB" id="A0ABD3AU49"/>
<name>A0ABD3AU49_9GENT</name>
<sequence>MNSFFVKKKKPIISYFKVFSCKCFILKIKENLGKFDKKSDEGIFRGYSSDKKAYRVYNRRTLLIEEVVHVTFDEANDVISKNLCEDEYVGILKEVEKLTIYEDHQEITSSNDVNDHQIDDEKEKNEDTPKDLPKGWRFVSSHPQV</sequence>
<dbReference type="InterPro" id="IPR057670">
    <property type="entry name" value="SH3_retrovirus"/>
</dbReference>
<gene>
    <name evidence="3" type="ORF">ACH5RR_003064</name>
</gene>
<dbReference type="Proteomes" id="UP001630127">
    <property type="component" value="Unassembled WGS sequence"/>
</dbReference>
<keyword evidence="4" id="KW-1185">Reference proteome</keyword>
<evidence type="ECO:0000313" key="4">
    <source>
        <dbReference type="Proteomes" id="UP001630127"/>
    </source>
</evidence>
<feature type="region of interest" description="Disordered" evidence="1">
    <location>
        <begin position="108"/>
        <end position="145"/>
    </location>
</feature>
<organism evidence="3 4">
    <name type="scientific">Cinchona calisaya</name>
    <dbReference type="NCBI Taxonomy" id="153742"/>
    <lineage>
        <taxon>Eukaryota</taxon>
        <taxon>Viridiplantae</taxon>
        <taxon>Streptophyta</taxon>
        <taxon>Embryophyta</taxon>
        <taxon>Tracheophyta</taxon>
        <taxon>Spermatophyta</taxon>
        <taxon>Magnoliopsida</taxon>
        <taxon>eudicotyledons</taxon>
        <taxon>Gunneridae</taxon>
        <taxon>Pentapetalae</taxon>
        <taxon>asterids</taxon>
        <taxon>lamiids</taxon>
        <taxon>Gentianales</taxon>
        <taxon>Rubiaceae</taxon>
        <taxon>Cinchonoideae</taxon>
        <taxon>Cinchoneae</taxon>
        <taxon>Cinchona</taxon>
    </lineage>
</organism>
<protein>
    <recommendedName>
        <fullName evidence="2">Retroviral polymerase SH3-like domain-containing protein</fullName>
    </recommendedName>
</protein>
<proteinExistence type="predicted"/>
<dbReference type="Pfam" id="PF25597">
    <property type="entry name" value="SH3_retrovirus"/>
    <property type="match status" value="1"/>
</dbReference>
<comment type="caution">
    <text evidence="3">The sequence shown here is derived from an EMBL/GenBank/DDBJ whole genome shotgun (WGS) entry which is preliminary data.</text>
</comment>
<reference evidence="3 4" key="1">
    <citation type="submission" date="2024-11" db="EMBL/GenBank/DDBJ databases">
        <title>A near-complete genome assembly of Cinchona calisaya.</title>
        <authorList>
            <person name="Lian D.C."/>
            <person name="Zhao X.W."/>
            <person name="Wei L."/>
        </authorList>
    </citation>
    <scope>NUCLEOTIDE SEQUENCE [LARGE SCALE GENOMIC DNA]</scope>
    <source>
        <tissue evidence="3">Nenye</tissue>
    </source>
</reference>
<evidence type="ECO:0000259" key="2">
    <source>
        <dbReference type="Pfam" id="PF25597"/>
    </source>
</evidence>
<evidence type="ECO:0000313" key="3">
    <source>
        <dbReference type="EMBL" id="KAL3534603.1"/>
    </source>
</evidence>
<feature type="domain" description="Retroviral polymerase SH3-like" evidence="2">
    <location>
        <begin position="21"/>
        <end position="76"/>
    </location>
</feature>
<evidence type="ECO:0000256" key="1">
    <source>
        <dbReference type="SAM" id="MobiDB-lite"/>
    </source>
</evidence>
<dbReference type="EMBL" id="JBJUIK010000002">
    <property type="protein sequence ID" value="KAL3534603.1"/>
    <property type="molecule type" value="Genomic_DNA"/>
</dbReference>
<accession>A0ABD3AU49</accession>